<dbReference type="PRINTS" id="PR00080">
    <property type="entry name" value="SDRFAMILY"/>
</dbReference>
<gene>
    <name evidence="3" type="ORF">A9Q02_05325</name>
</gene>
<dbReference type="GO" id="GO:0016491">
    <property type="term" value="F:oxidoreductase activity"/>
    <property type="evidence" value="ECO:0007669"/>
    <property type="project" value="UniProtKB-KW"/>
</dbReference>
<dbReference type="SUPFAM" id="SSF51735">
    <property type="entry name" value="NAD(P)-binding Rossmann-fold domains"/>
    <property type="match status" value="1"/>
</dbReference>
<organism evidence="3 4">
    <name type="scientific">Candidatus Chloroploca asiatica</name>
    <dbReference type="NCBI Taxonomy" id="1506545"/>
    <lineage>
        <taxon>Bacteria</taxon>
        <taxon>Bacillati</taxon>
        <taxon>Chloroflexota</taxon>
        <taxon>Chloroflexia</taxon>
        <taxon>Chloroflexales</taxon>
        <taxon>Chloroflexineae</taxon>
        <taxon>Oscillochloridaceae</taxon>
        <taxon>Candidatus Chloroploca</taxon>
    </lineage>
</organism>
<dbReference type="OrthoDB" id="153550at2"/>
<dbReference type="PANTHER" id="PTHR24321:SF11">
    <property type="entry name" value="BLR0893 PROTEIN"/>
    <property type="match status" value="1"/>
</dbReference>
<evidence type="ECO:0000313" key="3">
    <source>
        <dbReference type="EMBL" id="PDV96963.1"/>
    </source>
</evidence>
<reference evidence="3 4" key="1">
    <citation type="submission" date="2016-05" db="EMBL/GenBank/DDBJ databases">
        <authorList>
            <person name="Lavstsen T."/>
            <person name="Jespersen J.S."/>
        </authorList>
    </citation>
    <scope>NUCLEOTIDE SEQUENCE [LARGE SCALE GENOMIC DNA]</scope>
    <source>
        <strain evidence="3 4">B7-9</strain>
    </source>
</reference>
<dbReference type="FunFam" id="3.40.50.720:FF:000084">
    <property type="entry name" value="Short-chain dehydrogenase reductase"/>
    <property type="match status" value="1"/>
</dbReference>
<proteinExistence type="inferred from homology"/>
<dbReference type="RefSeq" id="WP_097654905.1">
    <property type="nucleotide sequence ID" value="NZ_LYXE01000170.1"/>
</dbReference>
<dbReference type="InterPro" id="IPR002347">
    <property type="entry name" value="SDR_fam"/>
</dbReference>
<dbReference type="NCBIfam" id="NF005559">
    <property type="entry name" value="PRK07231.1"/>
    <property type="match status" value="1"/>
</dbReference>
<keyword evidence="2" id="KW-0560">Oxidoreductase</keyword>
<protein>
    <submittedName>
        <fullName evidence="3">Short-chain dehydrogenase</fullName>
    </submittedName>
</protein>
<dbReference type="PROSITE" id="PS00061">
    <property type="entry name" value="ADH_SHORT"/>
    <property type="match status" value="1"/>
</dbReference>
<dbReference type="Gene3D" id="3.40.50.720">
    <property type="entry name" value="NAD(P)-binding Rossmann-like Domain"/>
    <property type="match status" value="1"/>
</dbReference>
<dbReference type="InterPro" id="IPR036291">
    <property type="entry name" value="NAD(P)-bd_dom_sf"/>
</dbReference>
<evidence type="ECO:0000313" key="4">
    <source>
        <dbReference type="Proteomes" id="UP000220922"/>
    </source>
</evidence>
<dbReference type="PANTHER" id="PTHR24321">
    <property type="entry name" value="DEHYDROGENASES, SHORT CHAIN"/>
    <property type="match status" value="1"/>
</dbReference>
<dbReference type="InterPro" id="IPR020904">
    <property type="entry name" value="Sc_DH/Rdtase_CS"/>
</dbReference>
<dbReference type="PRINTS" id="PR00081">
    <property type="entry name" value="GDHRDH"/>
</dbReference>
<accession>A0A2H3KGU4</accession>
<dbReference type="NCBIfam" id="NF004818">
    <property type="entry name" value="PRK06172.1"/>
    <property type="match status" value="1"/>
</dbReference>
<dbReference type="Pfam" id="PF13561">
    <property type="entry name" value="adh_short_C2"/>
    <property type="match status" value="1"/>
</dbReference>
<keyword evidence="4" id="KW-1185">Reference proteome</keyword>
<evidence type="ECO:0000256" key="1">
    <source>
        <dbReference type="ARBA" id="ARBA00006484"/>
    </source>
</evidence>
<comment type="similarity">
    <text evidence="1">Belongs to the short-chain dehydrogenases/reductases (SDR) family.</text>
</comment>
<dbReference type="CDD" id="cd05233">
    <property type="entry name" value="SDR_c"/>
    <property type="match status" value="1"/>
</dbReference>
<comment type="caution">
    <text evidence="3">The sequence shown here is derived from an EMBL/GenBank/DDBJ whole genome shotgun (WGS) entry which is preliminary data.</text>
</comment>
<dbReference type="AlphaFoldDB" id="A0A2H3KGU4"/>
<dbReference type="Proteomes" id="UP000220922">
    <property type="component" value="Unassembled WGS sequence"/>
</dbReference>
<sequence>MVGQFTGKVALVTGAGSGIGRASALAFARHGAKVVVADIAEAAGEETAAMARAEQTDALFVRTNVSRRADIEALVNLTVATYGRLDFAHNNAGIEGARSMMDAYPEEVWDEVIGINLKGVWLSMKYELQQMLKQGGGVIVNTSSVAGLTGSRGVSAYVASKHGIIGLTRAAALEYARSNIRINAICPGTIHTAMIDRFTGGDEAILQEFAEGEPVGRLGQPDEVASAVIWLCSDGASFVTGATLPVDGGRLA</sequence>
<evidence type="ECO:0000256" key="2">
    <source>
        <dbReference type="ARBA" id="ARBA00023002"/>
    </source>
</evidence>
<dbReference type="EMBL" id="LYXE01000170">
    <property type="protein sequence ID" value="PDV96963.1"/>
    <property type="molecule type" value="Genomic_DNA"/>
</dbReference>
<name>A0A2H3KGU4_9CHLR</name>